<protein>
    <recommendedName>
        <fullName evidence="14">Bifunctional adenosylcobalamin biosynthesis protein</fullName>
        <ecNumber evidence="14">2.7.1.156</ecNumber>
        <ecNumber evidence="14">2.7.7.62</ecNumber>
    </recommendedName>
</protein>
<dbReference type="GO" id="GO:0009236">
    <property type="term" value="P:cobalamin biosynthetic process"/>
    <property type="evidence" value="ECO:0007669"/>
    <property type="project" value="UniProtKB-UniRule"/>
</dbReference>
<gene>
    <name evidence="17" type="primary">cobP</name>
    <name evidence="17" type="ORF">GCM10011289_04980</name>
</gene>
<keyword evidence="9 14" id="KW-0808">Transferase</keyword>
<name>A0A918NYN1_9NEIS</name>
<comment type="function">
    <text evidence="4 14">Catalyzes ATP-dependent phosphorylation of adenosylcobinamide and addition of GMP to adenosylcobinamide phosphate.</text>
</comment>
<dbReference type="RefSeq" id="WP_189530750.1">
    <property type="nucleotide sequence ID" value="NZ_BMYX01000001.1"/>
</dbReference>
<sequence>MVELILGGARSGKSRYALGQALNHAGPVAWIATAEAHDAEMRERIRLHRAERPARWRTLESPLALSQALDAAGDTFTVIDCLTLWVSNWLCTDDGPGWLAERDAFLARLAARRAPLLLVSNEVGFGIVPDNALARHFRDEAGFLHQAVAAVAPRVTLVVAGIPMTVKSPPEGHRQ</sequence>
<feature type="binding site" evidence="16">
    <location>
        <begin position="32"/>
        <end position="34"/>
    </location>
    <ligand>
        <name>GTP</name>
        <dbReference type="ChEBI" id="CHEBI:37565"/>
    </ligand>
</feature>
<evidence type="ECO:0000256" key="11">
    <source>
        <dbReference type="ARBA" id="ARBA00022777"/>
    </source>
</evidence>
<comment type="caution">
    <text evidence="17">The sequence shown here is derived from an EMBL/GenBank/DDBJ whole genome shotgun (WGS) entry which is preliminary data.</text>
</comment>
<dbReference type="EC" id="2.7.1.156" evidence="14"/>
<evidence type="ECO:0000256" key="16">
    <source>
        <dbReference type="PIRSR" id="PIRSR006135-2"/>
    </source>
</evidence>
<evidence type="ECO:0000256" key="10">
    <source>
        <dbReference type="ARBA" id="ARBA00022741"/>
    </source>
</evidence>
<feature type="binding site" evidence="16">
    <location>
        <begin position="49"/>
        <end position="52"/>
    </location>
    <ligand>
        <name>GTP</name>
        <dbReference type="ChEBI" id="CHEBI:37565"/>
    </ligand>
</feature>
<dbReference type="Proteomes" id="UP000645257">
    <property type="component" value="Unassembled WGS sequence"/>
</dbReference>
<dbReference type="GO" id="GO:0043752">
    <property type="term" value="F:adenosylcobinamide kinase activity"/>
    <property type="evidence" value="ECO:0007669"/>
    <property type="project" value="UniProtKB-EC"/>
</dbReference>
<dbReference type="PANTHER" id="PTHR34848">
    <property type="match status" value="1"/>
</dbReference>
<dbReference type="Gene3D" id="3.40.50.300">
    <property type="entry name" value="P-loop containing nucleotide triphosphate hydrolases"/>
    <property type="match status" value="1"/>
</dbReference>
<proteinExistence type="inferred from homology"/>
<evidence type="ECO:0000256" key="13">
    <source>
        <dbReference type="ARBA" id="ARBA00023134"/>
    </source>
</evidence>
<dbReference type="EMBL" id="BMYX01000001">
    <property type="protein sequence ID" value="GGY05363.1"/>
    <property type="molecule type" value="Genomic_DNA"/>
</dbReference>
<feature type="binding site" evidence="16">
    <location>
        <position position="60"/>
    </location>
    <ligand>
        <name>GTP</name>
        <dbReference type="ChEBI" id="CHEBI:37565"/>
    </ligand>
</feature>
<evidence type="ECO:0000256" key="9">
    <source>
        <dbReference type="ARBA" id="ARBA00022679"/>
    </source>
</evidence>
<evidence type="ECO:0000256" key="2">
    <source>
        <dbReference type="ARBA" id="ARBA00000711"/>
    </source>
</evidence>
<feature type="binding site" evidence="16">
    <location>
        <position position="80"/>
    </location>
    <ligand>
        <name>GTP</name>
        <dbReference type="ChEBI" id="CHEBI:37565"/>
    </ligand>
</feature>
<comment type="catalytic activity">
    <reaction evidence="3">
        <text>adenosylcob(III)inamide + GTP = adenosylcob(III)inamide phosphate + GDP + H(+)</text>
        <dbReference type="Rhea" id="RHEA:15765"/>
        <dbReference type="ChEBI" id="CHEBI:2480"/>
        <dbReference type="ChEBI" id="CHEBI:15378"/>
        <dbReference type="ChEBI" id="CHEBI:37565"/>
        <dbReference type="ChEBI" id="CHEBI:58189"/>
        <dbReference type="ChEBI" id="CHEBI:58502"/>
        <dbReference type="EC" id="2.7.1.156"/>
    </reaction>
</comment>
<evidence type="ECO:0000313" key="17">
    <source>
        <dbReference type="EMBL" id="GGY05363.1"/>
    </source>
</evidence>
<dbReference type="NCBIfam" id="NF004469">
    <property type="entry name" value="PRK05800.1"/>
    <property type="match status" value="1"/>
</dbReference>
<feature type="active site" description="GMP-histidine intermediate" evidence="15">
    <location>
        <position position="48"/>
    </location>
</feature>
<dbReference type="PANTHER" id="PTHR34848:SF1">
    <property type="entry name" value="BIFUNCTIONAL ADENOSYLCOBALAMIN BIOSYNTHESIS PROTEIN COBU"/>
    <property type="match status" value="1"/>
</dbReference>
<dbReference type="GO" id="GO:0005525">
    <property type="term" value="F:GTP binding"/>
    <property type="evidence" value="ECO:0007669"/>
    <property type="project" value="UniProtKB-UniRule"/>
</dbReference>
<keyword evidence="12 14" id="KW-0067">ATP-binding</keyword>
<evidence type="ECO:0000256" key="4">
    <source>
        <dbReference type="ARBA" id="ARBA00003889"/>
    </source>
</evidence>
<evidence type="ECO:0000256" key="7">
    <source>
        <dbReference type="ARBA" id="ARBA00007490"/>
    </source>
</evidence>
<accession>A0A918NYN1</accession>
<comment type="pathway">
    <text evidence="6 14">Cofactor biosynthesis; adenosylcobalamin biosynthesis; adenosylcobalamin from cob(II)yrinate a,c-diamide: step 5/7.</text>
</comment>
<comment type="catalytic activity">
    <reaction evidence="2 14">
        <text>adenosylcob(III)inamide phosphate + GTP + H(+) = adenosylcob(III)inamide-GDP + diphosphate</text>
        <dbReference type="Rhea" id="RHEA:22712"/>
        <dbReference type="ChEBI" id="CHEBI:15378"/>
        <dbReference type="ChEBI" id="CHEBI:33019"/>
        <dbReference type="ChEBI" id="CHEBI:37565"/>
        <dbReference type="ChEBI" id="CHEBI:58502"/>
        <dbReference type="ChEBI" id="CHEBI:60487"/>
        <dbReference type="EC" id="2.7.7.62"/>
    </reaction>
</comment>
<evidence type="ECO:0000256" key="12">
    <source>
        <dbReference type="ARBA" id="ARBA00022840"/>
    </source>
</evidence>
<keyword evidence="8 14" id="KW-0169">Cobalamin biosynthesis</keyword>
<comment type="catalytic activity">
    <reaction evidence="1 14">
        <text>adenosylcob(III)inamide + ATP = adenosylcob(III)inamide phosphate + ADP + H(+)</text>
        <dbReference type="Rhea" id="RHEA:15769"/>
        <dbReference type="ChEBI" id="CHEBI:2480"/>
        <dbReference type="ChEBI" id="CHEBI:15378"/>
        <dbReference type="ChEBI" id="CHEBI:30616"/>
        <dbReference type="ChEBI" id="CHEBI:58502"/>
        <dbReference type="ChEBI" id="CHEBI:456216"/>
        <dbReference type="EC" id="2.7.1.156"/>
    </reaction>
</comment>
<keyword evidence="11 14" id="KW-0418">Kinase</keyword>
<dbReference type="PIRSF" id="PIRSF006135">
    <property type="entry name" value="CobU"/>
    <property type="match status" value="1"/>
</dbReference>
<keyword evidence="10 14" id="KW-0547">Nucleotide-binding</keyword>
<dbReference type="InterPro" id="IPR027417">
    <property type="entry name" value="P-loop_NTPase"/>
</dbReference>
<dbReference type="AlphaFoldDB" id="A0A918NYN1"/>
<dbReference type="EC" id="2.7.7.62" evidence="14"/>
<dbReference type="Pfam" id="PF02283">
    <property type="entry name" value="CobU"/>
    <property type="match status" value="1"/>
</dbReference>
<evidence type="ECO:0000256" key="3">
    <source>
        <dbReference type="ARBA" id="ARBA00001522"/>
    </source>
</evidence>
<dbReference type="SUPFAM" id="SSF52540">
    <property type="entry name" value="P-loop containing nucleoside triphosphate hydrolases"/>
    <property type="match status" value="1"/>
</dbReference>
<keyword evidence="18" id="KW-1185">Reference proteome</keyword>
<dbReference type="GO" id="GO:0005524">
    <property type="term" value="F:ATP binding"/>
    <property type="evidence" value="ECO:0007669"/>
    <property type="project" value="UniProtKB-UniRule"/>
</dbReference>
<dbReference type="InterPro" id="IPR003203">
    <property type="entry name" value="CobU/CobP"/>
</dbReference>
<reference evidence="17" key="1">
    <citation type="journal article" date="2014" name="Int. J. Syst. Evol. Microbiol.">
        <title>Complete genome sequence of Corynebacterium casei LMG S-19264T (=DSM 44701T), isolated from a smear-ripened cheese.</title>
        <authorList>
            <consortium name="US DOE Joint Genome Institute (JGI-PGF)"/>
            <person name="Walter F."/>
            <person name="Albersmeier A."/>
            <person name="Kalinowski J."/>
            <person name="Ruckert C."/>
        </authorList>
    </citation>
    <scope>NUCLEOTIDE SEQUENCE</scope>
    <source>
        <strain evidence="17">KCTC 32182</strain>
    </source>
</reference>
<comment type="similarity">
    <text evidence="7 14">Belongs to the CobU/CobP family.</text>
</comment>
<evidence type="ECO:0000256" key="1">
    <source>
        <dbReference type="ARBA" id="ARBA00000312"/>
    </source>
</evidence>
<dbReference type="GO" id="GO:0008820">
    <property type="term" value="F:cobinamide phosphate guanylyltransferase activity"/>
    <property type="evidence" value="ECO:0007669"/>
    <property type="project" value="UniProtKB-UniRule"/>
</dbReference>
<evidence type="ECO:0000256" key="15">
    <source>
        <dbReference type="PIRSR" id="PIRSR006135-1"/>
    </source>
</evidence>
<organism evidence="17 18">
    <name type="scientific">Paludibacterium paludis</name>
    <dbReference type="NCBI Taxonomy" id="1225769"/>
    <lineage>
        <taxon>Bacteria</taxon>
        <taxon>Pseudomonadati</taxon>
        <taxon>Pseudomonadota</taxon>
        <taxon>Betaproteobacteria</taxon>
        <taxon>Neisseriales</taxon>
        <taxon>Chromobacteriaceae</taxon>
        <taxon>Paludibacterium</taxon>
    </lineage>
</organism>
<evidence type="ECO:0000313" key="18">
    <source>
        <dbReference type="Proteomes" id="UP000645257"/>
    </source>
</evidence>
<keyword evidence="13 14" id="KW-0342">GTP-binding</keyword>
<reference evidence="17" key="2">
    <citation type="submission" date="2020-09" db="EMBL/GenBank/DDBJ databases">
        <authorList>
            <person name="Sun Q."/>
            <person name="Kim S."/>
        </authorList>
    </citation>
    <scope>NUCLEOTIDE SEQUENCE</scope>
    <source>
        <strain evidence="17">KCTC 32182</strain>
    </source>
</reference>
<feature type="binding site" evidence="16">
    <location>
        <begin position="7"/>
        <end position="14"/>
    </location>
    <ligand>
        <name>GTP</name>
        <dbReference type="ChEBI" id="CHEBI:37565"/>
    </ligand>
</feature>
<evidence type="ECO:0000256" key="5">
    <source>
        <dbReference type="ARBA" id="ARBA00004692"/>
    </source>
</evidence>
<evidence type="ECO:0000256" key="14">
    <source>
        <dbReference type="PIRNR" id="PIRNR006135"/>
    </source>
</evidence>
<dbReference type="CDD" id="cd00544">
    <property type="entry name" value="CobU"/>
    <property type="match status" value="1"/>
</dbReference>
<evidence type="ECO:0000256" key="8">
    <source>
        <dbReference type="ARBA" id="ARBA00022573"/>
    </source>
</evidence>
<evidence type="ECO:0000256" key="6">
    <source>
        <dbReference type="ARBA" id="ARBA00005159"/>
    </source>
</evidence>
<comment type="pathway">
    <text evidence="5 14">Cofactor biosynthesis; adenosylcobalamin biosynthesis; adenosylcobalamin from cob(II)yrinate a,c-diamide: step 6/7.</text>
</comment>